<keyword evidence="2 5" id="KW-0812">Transmembrane</keyword>
<dbReference type="EMBL" id="JARVKF010000374">
    <property type="protein sequence ID" value="KAK9418468.1"/>
    <property type="molecule type" value="Genomic_DNA"/>
</dbReference>
<evidence type="ECO:0000256" key="3">
    <source>
        <dbReference type="ARBA" id="ARBA00022989"/>
    </source>
</evidence>
<evidence type="ECO:0000256" key="4">
    <source>
        <dbReference type="ARBA" id="ARBA00023136"/>
    </source>
</evidence>
<dbReference type="PANTHER" id="PTHR10989">
    <property type="entry name" value="ANDROGEN-INDUCED PROTEIN 1-RELATED"/>
    <property type="match status" value="1"/>
</dbReference>
<feature type="transmembrane region" description="Helical" evidence="5">
    <location>
        <begin position="193"/>
        <end position="214"/>
    </location>
</feature>
<reference evidence="6 7" key="1">
    <citation type="journal article" date="2024" name="J. Plant Pathol.">
        <title>Sequence and assembly of the genome of Seiridium unicorne, isolate CBS 538.82, causal agent of cypress canker disease.</title>
        <authorList>
            <person name="Scali E."/>
            <person name="Rocca G.D."/>
            <person name="Danti R."/>
            <person name="Garbelotto M."/>
            <person name="Barberini S."/>
            <person name="Baroncelli R."/>
            <person name="Emiliani G."/>
        </authorList>
    </citation>
    <scope>NUCLEOTIDE SEQUENCE [LARGE SCALE GENOMIC DNA]</scope>
    <source>
        <strain evidence="6 7">BM-138-508</strain>
    </source>
</reference>
<evidence type="ECO:0000313" key="6">
    <source>
        <dbReference type="EMBL" id="KAK9418468.1"/>
    </source>
</evidence>
<dbReference type="Proteomes" id="UP001408356">
    <property type="component" value="Unassembled WGS sequence"/>
</dbReference>
<comment type="subcellular location">
    <subcellularLocation>
        <location evidence="1">Endomembrane system</location>
        <topology evidence="1">Multi-pass membrane protein</topology>
    </subcellularLocation>
</comment>
<feature type="transmembrane region" description="Helical" evidence="5">
    <location>
        <begin position="53"/>
        <end position="74"/>
    </location>
</feature>
<protein>
    <submittedName>
        <fullName evidence="6">FAR-17a/AIG1-like protein</fullName>
    </submittedName>
</protein>
<feature type="transmembrane region" description="Helical" evidence="5">
    <location>
        <begin position="155"/>
        <end position="173"/>
    </location>
</feature>
<dbReference type="PANTHER" id="PTHR10989:SF16">
    <property type="entry name" value="AT02829P-RELATED"/>
    <property type="match status" value="1"/>
</dbReference>
<keyword evidence="7" id="KW-1185">Reference proteome</keyword>
<dbReference type="Pfam" id="PF04750">
    <property type="entry name" value="Far-17a_AIG1"/>
    <property type="match status" value="1"/>
</dbReference>
<accession>A0ABR2UVJ6</accession>
<dbReference type="InterPro" id="IPR006838">
    <property type="entry name" value="ADTRP_AIG1"/>
</dbReference>
<evidence type="ECO:0000256" key="1">
    <source>
        <dbReference type="ARBA" id="ARBA00004127"/>
    </source>
</evidence>
<evidence type="ECO:0000256" key="5">
    <source>
        <dbReference type="SAM" id="Phobius"/>
    </source>
</evidence>
<comment type="caution">
    <text evidence="6">The sequence shown here is derived from an EMBL/GenBank/DDBJ whole genome shotgun (WGS) entry which is preliminary data.</text>
</comment>
<proteinExistence type="predicted"/>
<keyword evidence="3 5" id="KW-1133">Transmembrane helix</keyword>
<feature type="transmembrane region" description="Helical" evidence="5">
    <location>
        <begin position="125"/>
        <end position="143"/>
    </location>
</feature>
<feature type="transmembrane region" description="Helical" evidence="5">
    <location>
        <begin position="12"/>
        <end position="33"/>
    </location>
</feature>
<keyword evidence="4 5" id="KW-0472">Membrane</keyword>
<name>A0ABR2UVJ6_9PEZI</name>
<organism evidence="6 7">
    <name type="scientific">Seiridium unicorne</name>
    <dbReference type="NCBI Taxonomy" id="138068"/>
    <lineage>
        <taxon>Eukaryota</taxon>
        <taxon>Fungi</taxon>
        <taxon>Dikarya</taxon>
        <taxon>Ascomycota</taxon>
        <taxon>Pezizomycotina</taxon>
        <taxon>Sordariomycetes</taxon>
        <taxon>Xylariomycetidae</taxon>
        <taxon>Amphisphaeriales</taxon>
        <taxon>Sporocadaceae</taxon>
        <taxon>Seiridium</taxon>
    </lineage>
</organism>
<sequence>MAGSHPLQRLRAPSRSLSLILHAAGITSFLFSFQFLNNWETPLSKSYGGNYQFLTIIGLAGSLLTFSVGLLSDLTLSPQLFRLKNHLATITAPLEILITILYWGLCAIDKSLVFPPEFQLDILPDVGFHAAPGVFLALDLLLFSPPWTIERNNALVLSLGIAFGYWYWVEYCFGKNGWYPYPIFDMLSTWQRVALFSVSALVMTGSTMVLKWVYGKANGIEKFKKEAATKPAGGRIKAA</sequence>
<evidence type="ECO:0000313" key="7">
    <source>
        <dbReference type="Proteomes" id="UP001408356"/>
    </source>
</evidence>
<evidence type="ECO:0000256" key="2">
    <source>
        <dbReference type="ARBA" id="ARBA00022692"/>
    </source>
</evidence>
<gene>
    <name evidence="6" type="ORF">SUNI508_07956</name>
</gene>
<feature type="transmembrane region" description="Helical" evidence="5">
    <location>
        <begin position="86"/>
        <end position="105"/>
    </location>
</feature>